<comment type="caution">
    <text evidence="2">The sequence shown here is derived from an EMBL/GenBank/DDBJ whole genome shotgun (WGS) entry which is preliminary data.</text>
</comment>
<feature type="domain" description="DUF6589" evidence="1">
    <location>
        <begin position="243"/>
        <end position="332"/>
    </location>
</feature>
<dbReference type="VEuPathDB" id="FungiDB:VP01_1087g4"/>
<protein>
    <recommendedName>
        <fullName evidence="1">DUF6589 domain-containing protein</fullName>
    </recommendedName>
</protein>
<dbReference type="AlphaFoldDB" id="A0A0L6VT69"/>
<reference evidence="2 3" key="1">
    <citation type="submission" date="2015-08" db="EMBL/GenBank/DDBJ databases">
        <title>Next Generation Sequencing and Analysis of the Genome of Puccinia sorghi L Schw, the Causal Agent of Maize Common Rust.</title>
        <authorList>
            <person name="Rochi L."/>
            <person name="Burguener G."/>
            <person name="Darino M."/>
            <person name="Turjanski A."/>
            <person name="Kreff E."/>
            <person name="Dieguez M.J."/>
            <person name="Sacco F."/>
        </authorList>
    </citation>
    <scope>NUCLEOTIDE SEQUENCE [LARGE SCALE GENOMIC DNA]</scope>
    <source>
        <strain evidence="2 3">RO10H11247</strain>
    </source>
</reference>
<evidence type="ECO:0000313" key="3">
    <source>
        <dbReference type="Proteomes" id="UP000037035"/>
    </source>
</evidence>
<keyword evidence="3" id="KW-1185">Reference proteome</keyword>
<evidence type="ECO:0000259" key="1">
    <source>
        <dbReference type="Pfam" id="PF20231"/>
    </source>
</evidence>
<dbReference type="STRING" id="27349.A0A0L6VT69"/>
<dbReference type="InterPro" id="IPR046496">
    <property type="entry name" value="DUF6589"/>
</dbReference>
<proteinExistence type="predicted"/>
<evidence type="ECO:0000313" key="2">
    <source>
        <dbReference type="EMBL" id="KNZ63896.1"/>
    </source>
</evidence>
<accession>A0A0L6VT69</accession>
<dbReference type="OrthoDB" id="3207600at2759"/>
<gene>
    <name evidence="2" type="ORF">VP01_1087g4</name>
</gene>
<organism evidence="2 3">
    <name type="scientific">Puccinia sorghi</name>
    <dbReference type="NCBI Taxonomy" id="27349"/>
    <lineage>
        <taxon>Eukaryota</taxon>
        <taxon>Fungi</taxon>
        <taxon>Dikarya</taxon>
        <taxon>Basidiomycota</taxon>
        <taxon>Pucciniomycotina</taxon>
        <taxon>Pucciniomycetes</taxon>
        <taxon>Pucciniales</taxon>
        <taxon>Pucciniaceae</taxon>
        <taxon>Puccinia</taxon>
    </lineage>
</organism>
<sequence length="450" mass="51581">MLLKFDIRFRSCSWPVKLPSESITSSCIMAWLVSTLNTLVLEAKSNVRLAFKNNLNNPPIASIICIDNFDLEERVHSHSTGLHTCMFHGTWGYIQIPLMDLLATLDLNQINLRYFQEAMQTAPTLKFSPSMLIPTLALEESYKQVWLSQIACVMFQYIYERDRPAKFISHYPPSVELISHTCPDIRMLNLMDASDNSPEGISEFYSCLILMDGDLATFCNFNSLHCLLSDSTIVVTHSCLLILYNRFCTNARAQAHKQKSPKLSKLLLRLHKSSTVVEANQSMKAGDIGCLLNIWKMWAVMSKSLKGLNNYLCYLPRMILTLMEILPPLLAKSFHCLKDFSSLNIHSIKMMHTTQLDSGDQIIHQSHKNHLKSTSLNVFMCMAKQYDILEQKNTPFIEEAAVKSVEDLFIEGFVKLRKDFALMTWKTMIRLIMRITNLLHRFNHQASRTP</sequence>
<name>A0A0L6VT69_9BASI</name>
<dbReference type="EMBL" id="LAVV01000976">
    <property type="protein sequence ID" value="KNZ63896.1"/>
    <property type="molecule type" value="Genomic_DNA"/>
</dbReference>
<dbReference type="Proteomes" id="UP000037035">
    <property type="component" value="Unassembled WGS sequence"/>
</dbReference>
<dbReference type="Pfam" id="PF20231">
    <property type="entry name" value="DUF6589"/>
    <property type="match status" value="1"/>
</dbReference>